<gene>
    <name evidence="3" type="ORF">RND81_01G078100</name>
</gene>
<dbReference type="AlphaFoldDB" id="A0AAW1N6G8"/>
<feature type="domain" description="Retrotransposon gag" evidence="2">
    <location>
        <begin position="15"/>
        <end position="106"/>
    </location>
</feature>
<dbReference type="Proteomes" id="UP001443914">
    <property type="component" value="Unassembled WGS sequence"/>
</dbReference>
<dbReference type="Gene3D" id="2.40.70.10">
    <property type="entry name" value="Acid Proteases"/>
    <property type="match status" value="1"/>
</dbReference>
<accession>A0AAW1N6G8</accession>
<evidence type="ECO:0000313" key="3">
    <source>
        <dbReference type="EMBL" id="KAK9756166.1"/>
    </source>
</evidence>
<reference evidence="3" key="1">
    <citation type="submission" date="2024-03" db="EMBL/GenBank/DDBJ databases">
        <title>WGS assembly of Saponaria officinalis var. Norfolk2.</title>
        <authorList>
            <person name="Jenkins J."/>
            <person name="Shu S."/>
            <person name="Grimwood J."/>
            <person name="Barry K."/>
            <person name="Goodstein D."/>
            <person name="Schmutz J."/>
            <person name="Leebens-Mack J."/>
            <person name="Osbourn A."/>
        </authorList>
    </citation>
    <scope>NUCLEOTIDE SEQUENCE [LARGE SCALE GENOMIC DNA]</scope>
    <source>
        <strain evidence="3">JIC</strain>
    </source>
</reference>
<evidence type="ECO:0000313" key="4">
    <source>
        <dbReference type="Proteomes" id="UP001443914"/>
    </source>
</evidence>
<evidence type="ECO:0000259" key="2">
    <source>
        <dbReference type="Pfam" id="PF03732"/>
    </source>
</evidence>
<comment type="caution">
    <text evidence="3">The sequence shown here is derived from an EMBL/GenBank/DDBJ whole genome shotgun (WGS) entry which is preliminary data.</text>
</comment>
<protein>
    <recommendedName>
        <fullName evidence="2">Retrotransposon gag domain-containing protein</fullName>
    </recommendedName>
</protein>
<dbReference type="Pfam" id="PF03732">
    <property type="entry name" value="Retrotrans_gag"/>
    <property type="match status" value="1"/>
</dbReference>
<organism evidence="3 4">
    <name type="scientific">Saponaria officinalis</name>
    <name type="common">Common soapwort</name>
    <name type="synonym">Lychnis saponaria</name>
    <dbReference type="NCBI Taxonomy" id="3572"/>
    <lineage>
        <taxon>Eukaryota</taxon>
        <taxon>Viridiplantae</taxon>
        <taxon>Streptophyta</taxon>
        <taxon>Embryophyta</taxon>
        <taxon>Tracheophyta</taxon>
        <taxon>Spermatophyta</taxon>
        <taxon>Magnoliopsida</taxon>
        <taxon>eudicotyledons</taxon>
        <taxon>Gunneridae</taxon>
        <taxon>Pentapetalae</taxon>
        <taxon>Caryophyllales</taxon>
        <taxon>Caryophyllaceae</taxon>
        <taxon>Caryophylleae</taxon>
        <taxon>Saponaria</taxon>
    </lineage>
</organism>
<dbReference type="CDD" id="cd00303">
    <property type="entry name" value="retropepsin_like"/>
    <property type="match status" value="1"/>
</dbReference>
<sequence>MQLDGVEQDQIKLRAFPFSLVDAAKDWLYYLPVGSITTWNALESAFLEKFLPASRIGAIRKEICGIKQRVDESLYEYRERFNRLCASCPQHQISNELLIQYFYDGLCLKDKSIIDAASGGVLMNKTATEAKQLIDNMALNSQQYSSRDDIRGVSGIDLSGIKSELQENSQQIANLTTLMSKLVSNNSHVMNVSHTPNENSLIAEDVSAMNGFSNSYQRKHDPFLNTYNEGWRDHPNLRYGPPKPTQSYGAPRNFVPNHANSQNQNSQVSPSLEDMLKQLTAQIGQVHSQGTQYQQKTDAHLRQLDAQISQVCTSLSNIESKLSGSLPSQPLPNPTENAKAMTLRSGKQLEQPKTKSREIEEELEVGSENNKVENEKQKNLDIEQPKEKWSKFDVNDNVKSNSDLNVYTFKDAPPFPSRFAKAKKEALENEILETFRKVEVNISLLDAIKQVPKYAKFLKELCTNKRKFKNERASVGENLSAILQRKIPPKCKDPGMFSITCKIGNSKFERCMLDLGASINVMSKSIFESLNVGVMAKTDVVIQLADRSYAYPLGVLEDVLVQVNDMIFPADFYVIDMGSSCDSDHVPLLLGRPFLKTARAKIDVYEGTLSFEFDGEVIKFSINDAMKYPFDVNNVCSSETIDLIDWISQESFDKEYEIQAENSSFVVSDTEIDDSVLHNADLNMLLPGSDFCAESVTLSGSSGSFDNKECLSSVELPRDTPKLIPSIKCAPKIELKPLPVGLKYAFLGENDTLPVIISSLLSDSQEKRLLNVLSEYKEAIGWTLVDIKGISPTLCMHKIYLENDSKPVRENQRRLNPAMMEVVKKEIIK</sequence>
<dbReference type="InterPro" id="IPR005162">
    <property type="entry name" value="Retrotrans_gag_dom"/>
</dbReference>
<keyword evidence="4" id="KW-1185">Reference proteome</keyword>
<dbReference type="InterPro" id="IPR021109">
    <property type="entry name" value="Peptidase_aspartic_dom_sf"/>
</dbReference>
<dbReference type="EMBL" id="JBDFQZ010000001">
    <property type="protein sequence ID" value="KAK9756166.1"/>
    <property type="molecule type" value="Genomic_DNA"/>
</dbReference>
<proteinExistence type="predicted"/>
<dbReference type="SUPFAM" id="SSF50630">
    <property type="entry name" value="Acid proteases"/>
    <property type="match status" value="1"/>
</dbReference>
<evidence type="ECO:0000256" key="1">
    <source>
        <dbReference type="SAM" id="MobiDB-lite"/>
    </source>
</evidence>
<feature type="region of interest" description="Disordered" evidence="1">
    <location>
        <begin position="341"/>
        <end position="378"/>
    </location>
</feature>
<dbReference type="PANTHER" id="PTHR33067:SF15">
    <property type="entry name" value="RNA-DIRECTED DNA POLYMERASE"/>
    <property type="match status" value="1"/>
</dbReference>
<dbReference type="PANTHER" id="PTHR33067">
    <property type="entry name" value="RNA-DIRECTED DNA POLYMERASE-RELATED"/>
    <property type="match status" value="1"/>
</dbReference>
<name>A0AAW1N6G8_SAPOF</name>